<dbReference type="HAMAP" id="MF_00087">
    <property type="entry name" value="Glu_tRNA_reductase"/>
    <property type="match status" value="1"/>
</dbReference>
<dbReference type="UniPathway" id="UPA00251">
    <property type="reaction ID" value="UER00316"/>
</dbReference>
<evidence type="ECO:0000256" key="5">
    <source>
        <dbReference type="PIRSR" id="PIRSR000445-1"/>
    </source>
</evidence>
<dbReference type="SUPFAM" id="SSF69742">
    <property type="entry name" value="Glutamyl tRNA-reductase catalytic, N-terminal domain"/>
    <property type="match status" value="1"/>
</dbReference>
<dbReference type="GO" id="GO:0008883">
    <property type="term" value="F:glutamyl-tRNA reductase activity"/>
    <property type="evidence" value="ECO:0007669"/>
    <property type="project" value="UniProtKB-UniRule"/>
</dbReference>
<keyword evidence="2 4" id="KW-0560">Oxidoreductase</keyword>
<dbReference type="GO" id="GO:0019353">
    <property type="term" value="P:protoporphyrinogen IX biosynthetic process from glutamate"/>
    <property type="evidence" value="ECO:0007669"/>
    <property type="project" value="TreeGrafter"/>
</dbReference>
<dbReference type="InterPro" id="IPR000343">
    <property type="entry name" value="4pyrrol_synth_GluRdtase"/>
</dbReference>
<dbReference type="EC" id="1.2.1.70" evidence="4"/>
<dbReference type="PROSITE" id="PS00747">
    <property type="entry name" value="GLUTR"/>
    <property type="match status" value="1"/>
</dbReference>
<feature type="binding site" evidence="4 6">
    <location>
        <begin position="57"/>
        <end position="60"/>
    </location>
    <ligand>
        <name>substrate</name>
    </ligand>
</feature>
<feature type="site" description="Important for activity" evidence="4 8">
    <location>
        <position position="103"/>
    </location>
</feature>
<dbReference type="Proteomes" id="UP000184368">
    <property type="component" value="Unassembled WGS sequence"/>
</dbReference>
<proteinExistence type="inferred from homology"/>
<dbReference type="SUPFAM" id="SSF51735">
    <property type="entry name" value="NAD(P)-binding Rossmann-fold domains"/>
    <property type="match status" value="1"/>
</dbReference>
<dbReference type="PANTHER" id="PTHR43013:SF1">
    <property type="entry name" value="GLUTAMYL-TRNA REDUCTASE"/>
    <property type="match status" value="1"/>
</dbReference>
<dbReference type="GO" id="GO:0050661">
    <property type="term" value="F:NADP binding"/>
    <property type="evidence" value="ECO:0007669"/>
    <property type="project" value="InterPro"/>
</dbReference>
<name>A0A1M5I1V7_9BACT</name>
<dbReference type="Pfam" id="PF05201">
    <property type="entry name" value="GlutR_N"/>
    <property type="match status" value="1"/>
</dbReference>
<sequence length="411" mass="45341">METNEYRHITNFFIVGINYKKTDASIRGQFAINNDQYETLLHTAKASGLGELFVLSTCNRTEVYGFAHHPGQLIHLLCTQTAGSAETFSKLAYIKNGHKAIEHLYSVAAGLDSQILGDYEIVGQMKLACKFAKDRGFIGAFTERLLNSALQSSKLIKNNTELSGGTVSVAFAAVQYIRNVIAKPSEKNILLLGVGKIGRNTCKNVVDYLETQNVTLINRSPEKAAELAGELGLKYALLENLGEEIAKADIILVATNATDPVIRKEHLEGGTDKLIIDLSIPYNVADDAQVLPNVHLVNVDELSKLKDETLKKREAEVPKAKAIIAECMCEFEEWQQMRRHAPLLKTTKLKLKEIHNNPDFICSSTGCSKEADARIQRVINDMAGKIRLKNGGACHFFEAINKFMTTGTAQS</sequence>
<comment type="pathway">
    <text evidence="4">Porphyrin-containing compound metabolism; protoporphyrin-IX biosynthesis; 5-aminolevulinate from L-glutamyl-tRNA(Glu): step 1/2.</text>
</comment>
<feature type="active site" description="Nucleophile" evidence="4 5">
    <location>
        <position position="58"/>
    </location>
</feature>
<evidence type="ECO:0000259" key="10">
    <source>
        <dbReference type="Pfam" id="PF05201"/>
    </source>
</evidence>
<feature type="domain" description="Quinate/shikimate 5-dehydrogenase/glutamyl-tRNA reductase" evidence="9">
    <location>
        <begin position="183"/>
        <end position="304"/>
    </location>
</feature>
<comment type="similarity">
    <text evidence="4">Belongs to the glutamyl-tRNA reductase family.</text>
</comment>
<evidence type="ECO:0000259" key="9">
    <source>
        <dbReference type="Pfam" id="PF01488"/>
    </source>
</evidence>
<organism evidence="11 12">
    <name type="scientific">Cnuella takakiae</name>
    <dbReference type="NCBI Taxonomy" id="1302690"/>
    <lineage>
        <taxon>Bacteria</taxon>
        <taxon>Pseudomonadati</taxon>
        <taxon>Bacteroidota</taxon>
        <taxon>Chitinophagia</taxon>
        <taxon>Chitinophagales</taxon>
        <taxon>Chitinophagaceae</taxon>
        <taxon>Cnuella</taxon>
    </lineage>
</organism>
<dbReference type="InterPro" id="IPR006151">
    <property type="entry name" value="Shikm_DH/Glu-tRNA_Rdtase"/>
</dbReference>
<evidence type="ECO:0000256" key="8">
    <source>
        <dbReference type="PIRSR" id="PIRSR000445-4"/>
    </source>
</evidence>
<reference evidence="11 12" key="1">
    <citation type="submission" date="2016-11" db="EMBL/GenBank/DDBJ databases">
        <authorList>
            <person name="Jaros S."/>
            <person name="Januszkiewicz K."/>
            <person name="Wedrychowicz H."/>
        </authorList>
    </citation>
    <scope>NUCLEOTIDE SEQUENCE [LARGE SCALE GENOMIC DNA]</scope>
    <source>
        <strain evidence="11 12">DSM 26897</strain>
    </source>
</reference>
<dbReference type="InterPro" id="IPR036291">
    <property type="entry name" value="NAD(P)-bd_dom_sf"/>
</dbReference>
<gene>
    <name evidence="4" type="primary">hemA</name>
    <name evidence="11" type="ORF">SAMN05444008_12136</name>
</gene>
<feature type="binding site" evidence="4 6">
    <location>
        <begin position="118"/>
        <end position="120"/>
    </location>
    <ligand>
        <name>substrate</name>
    </ligand>
</feature>
<dbReference type="InterPro" id="IPR036343">
    <property type="entry name" value="GluRdtase_N_sf"/>
</dbReference>
<feature type="binding site" evidence="4 7">
    <location>
        <begin position="193"/>
        <end position="198"/>
    </location>
    <ligand>
        <name>NADP(+)</name>
        <dbReference type="ChEBI" id="CHEBI:58349"/>
    </ligand>
</feature>
<dbReference type="AlphaFoldDB" id="A0A1M5I1V7"/>
<dbReference type="STRING" id="1302690.BUE76_05265"/>
<dbReference type="OrthoDB" id="110209at2"/>
<dbReference type="InterPro" id="IPR015895">
    <property type="entry name" value="4pyrrol_synth_GluRdtase_N"/>
</dbReference>
<comment type="function">
    <text evidence="4">Catalyzes the NADPH-dependent reduction of glutamyl-tRNA(Glu) to glutamate 1-semialdehyde (GSA).</text>
</comment>
<dbReference type="Gene3D" id="3.40.50.720">
    <property type="entry name" value="NAD(P)-binding Rossmann-like Domain"/>
    <property type="match status" value="1"/>
</dbReference>
<feature type="binding site" evidence="4 6">
    <location>
        <position position="124"/>
    </location>
    <ligand>
        <name>substrate</name>
    </ligand>
</feature>
<keyword evidence="12" id="KW-1185">Reference proteome</keyword>
<keyword evidence="3 4" id="KW-0627">Porphyrin biosynthesis</keyword>
<evidence type="ECO:0000313" key="11">
    <source>
        <dbReference type="EMBL" id="SHG22003.1"/>
    </source>
</evidence>
<feature type="domain" description="Glutamyl-tRNA reductase N-terminal" evidence="10">
    <location>
        <begin position="15"/>
        <end position="160"/>
    </location>
</feature>
<evidence type="ECO:0000313" key="12">
    <source>
        <dbReference type="Proteomes" id="UP000184368"/>
    </source>
</evidence>
<evidence type="ECO:0000256" key="4">
    <source>
        <dbReference type="HAMAP-Rule" id="MF_00087"/>
    </source>
</evidence>
<protein>
    <recommendedName>
        <fullName evidence="4">Glutamyl-tRNA reductase</fullName>
        <shortName evidence="4">GluTR</shortName>
        <ecNumber evidence="4">1.2.1.70</ecNumber>
    </recommendedName>
</protein>
<comment type="catalytic activity">
    <reaction evidence="4">
        <text>(S)-4-amino-5-oxopentanoate + tRNA(Glu) + NADP(+) = L-glutamyl-tRNA(Glu) + NADPH + H(+)</text>
        <dbReference type="Rhea" id="RHEA:12344"/>
        <dbReference type="Rhea" id="RHEA-COMP:9663"/>
        <dbReference type="Rhea" id="RHEA-COMP:9680"/>
        <dbReference type="ChEBI" id="CHEBI:15378"/>
        <dbReference type="ChEBI" id="CHEBI:57501"/>
        <dbReference type="ChEBI" id="CHEBI:57783"/>
        <dbReference type="ChEBI" id="CHEBI:58349"/>
        <dbReference type="ChEBI" id="CHEBI:78442"/>
        <dbReference type="ChEBI" id="CHEBI:78520"/>
        <dbReference type="EC" id="1.2.1.70"/>
    </reaction>
</comment>
<dbReference type="RefSeq" id="WP_073047670.1">
    <property type="nucleotide sequence ID" value="NZ_FQUO01000021.1"/>
</dbReference>
<dbReference type="PANTHER" id="PTHR43013">
    <property type="entry name" value="GLUTAMYL-TRNA REDUCTASE"/>
    <property type="match status" value="1"/>
</dbReference>
<feature type="binding site" evidence="4 6">
    <location>
        <position position="113"/>
    </location>
    <ligand>
        <name>substrate</name>
    </ligand>
</feature>
<evidence type="ECO:0000256" key="1">
    <source>
        <dbReference type="ARBA" id="ARBA00022857"/>
    </source>
</evidence>
<dbReference type="InterPro" id="IPR018214">
    <property type="entry name" value="GluRdtase_CS"/>
</dbReference>
<evidence type="ECO:0000256" key="7">
    <source>
        <dbReference type="PIRSR" id="PIRSR000445-3"/>
    </source>
</evidence>
<comment type="subunit">
    <text evidence="4">Homodimer.</text>
</comment>
<comment type="miscellaneous">
    <text evidence="4">During catalysis, the active site Cys acts as a nucleophile attacking the alpha-carbonyl group of tRNA-bound glutamate with the formation of a thioester intermediate between enzyme and glutamate, and the concomitant release of tRNA(Glu). The thioester intermediate is finally reduced by direct hydride transfer from NADPH, to form the product GSA.</text>
</comment>
<dbReference type="Gene3D" id="3.30.460.30">
    <property type="entry name" value="Glutamyl-tRNA reductase, N-terminal domain"/>
    <property type="match status" value="1"/>
</dbReference>
<evidence type="ECO:0000256" key="3">
    <source>
        <dbReference type="ARBA" id="ARBA00023244"/>
    </source>
</evidence>
<evidence type="ECO:0000256" key="6">
    <source>
        <dbReference type="PIRSR" id="PIRSR000445-2"/>
    </source>
</evidence>
<dbReference type="PIRSF" id="PIRSF000445">
    <property type="entry name" value="4pyrrol_synth_GluRdtase"/>
    <property type="match status" value="1"/>
</dbReference>
<accession>A0A1M5I1V7</accession>
<dbReference type="EMBL" id="FQUO01000021">
    <property type="protein sequence ID" value="SHG22003.1"/>
    <property type="molecule type" value="Genomic_DNA"/>
</dbReference>
<evidence type="ECO:0000256" key="2">
    <source>
        <dbReference type="ARBA" id="ARBA00023002"/>
    </source>
</evidence>
<keyword evidence="1 4" id="KW-0521">NADP</keyword>
<dbReference type="NCBIfam" id="TIGR01035">
    <property type="entry name" value="hemA"/>
    <property type="match status" value="1"/>
</dbReference>
<dbReference type="Pfam" id="PF01488">
    <property type="entry name" value="Shikimate_DH"/>
    <property type="match status" value="1"/>
</dbReference>
<comment type="domain">
    <text evidence="4">Possesses an unusual extended V-shaped dimeric structure with each monomer consisting of three distinct domains arranged along a curved 'spinal' alpha-helix. The N-terminal catalytic domain specifically recognizes the glutamate moiety of the substrate. The second domain is the NADPH-binding domain, and the third C-terminal domain is responsible for dimerization.</text>
</comment>